<name>A0A2N5ZIQ6_MUIH1</name>
<sequence length="119" mass="13833">MFDDRLAQNIYEIISKAACTRNTITYIDLTERINDINEFSDISSDEIINQMQFIDSMTIEEKGAPISAVVVNSTTKIPGKGFFCNESVKSFIYQNYPGKDIFNKKVYRDIRRKVFQILW</sequence>
<evidence type="ECO:0000313" key="2">
    <source>
        <dbReference type="Proteomes" id="UP000234857"/>
    </source>
</evidence>
<dbReference type="EMBL" id="PKTG01000062">
    <property type="protein sequence ID" value="PLX18482.1"/>
    <property type="molecule type" value="Genomic_DNA"/>
</dbReference>
<evidence type="ECO:0000313" key="1">
    <source>
        <dbReference type="EMBL" id="PLX18482.1"/>
    </source>
</evidence>
<dbReference type="Proteomes" id="UP000234857">
    <property type="component" value="Unassembled WGS sequence"/>
</dbReference>
<accession>A0A2N5ZIQ6</accession>
<comment type="caution">
    <text evidence="1">The sequence shown here is derived from an EMBL/GenBank/DDBJ whole genome shotgun (WGS) entry which is preliminary data.</text>
</comment>
<proteinExistence type="predicted"/>
<protein>
    <submittedName>
        <fullName evidence="1">Uncharacterized protein</fullName>
    </submittedName>
</protein>
<reference evidence="1 2" key="1">
    <citation type="submission" date="2017-11" db="EMBL/GenBank/DDBJ databases">
        <title>Genome-resolved metagenomics identifies genetic mobility, metabolic interactions, and unexpected diversity in perchlorate-reducing communities.</title>
        <authorList>
            <person name="Barnum T.P."/>
            <person name="Figueroa I.A."/>
            <person name="Carlstrom C.I."/>
            <person name="Lucas L.N."/>
            <person name="Engelbrektson A.L."/>
            <person name="Coates J.D."/>
        </authorList>
    </citation>
    <scope>NUCLEOTIDE SEQUENCE [LARGE SCALE GENOMIC DNA]</scope>
    <source>
        <strain evidence="1">BM706</strain>
    </source>
</reference>
<gene>
    <name evidence="1" type="ORF">C0601_04505</name>
</gene>
<organism evidence="1 2">
    <name type="scientific">Muiribacterium halophilum</name>
    <dbReference type="NCBI Taxonomy" id="2053465"/>
    <lineage>
        <taxon>Bacteria</taxon>
        <taxon>Candidatus Muiribacteriota</taxon>
        <taxon>Candidatus Muiribacteriia</taxon>
        <taxon>Candidatus Muiribacteriales</taxon>
        <taxon>Candidatus Muiribacteriaceae</taxon>
        <taxon>Candidatus Muiribacterium</taxon>
    </lineage>
</organism>
<dbReference type="AlphaFoldDB" id="A0A2N5ZIQ6"/>